<dbReference type="PANTHER" id="PTHR16128:SF5">
    <property type="entry name" value="FAD_NAD(P)-BINDING OXIDOREDUCTASE FAMILY PROTEIN"/>
    <property type="match status" value="1"/>
</dbReference>
<reference evidence="1 2" key="1">
    <citation type="submission" date="2014-11" db="EMBL/GenBank/DDBJ databases">
        <authorList>
            <person name="Zhu J."/>
            <person name="Qi W."/>
            <person name="Song R."/>
        </authorList>
    </citation>
    <scope>NUCLEOTIDE SEQUENCE [LARGE SCALE GENOMIC DNA]</scope>
</reference>
<dbReference type="EMBL" id="CDMY01000558">
    <property type="protein sequence ID" value="CEM22779.1"/>
    <property type="molecule type" value="Genomic_DNA"/>
</dbReference>
<keyword evidence="2" id="KW-1185">Reference proteome</keyword>
<dbReference type="Pfam" id="PF13450">
    <property type="entry name" value="NAD_binding_8"/>
    <property type="match status" value="1"/>
</dbReference>
<organism evidence="1 2">
    <name type="scientific">Vitrella brassicaformis (strain CCMP3155)</name>
    <dbReference type="NCBI Taxonomy" id="1169540"/>
    <lineage>
        <taxon>Eukaryota</taxon>
        <taxon>Sar</taxon>
        <taxon>Alveolata</taxon>
        <taxon>Colpodellida</taxon>
        <taxon>Vitrellaceae</taxon>
        <taxon>Vitrella</taxon>
    </lineage>
</organism>
<dbReference type="STRING" id="1169540.A0A0G4G4C8"/>
<dbReference type="Proteomes" id="UP000041254">
    <property type="component" value="Unassembled WGS sequence"/>
</dbReference>
<dbReference type="OMA" id="FERIIFQ"/>
<dbReference type="InParanoid" id="A0A0G4G4C8"/>
<dbReference type="Gene3D" id="3.50.50.60">
    <property type="entry name" value="FAD/NAD(P)-binding domain"/>
    <property type="match status" value="1"/>
</dbReference>
<name>A0A0G4G4C8_VITBC</name>
<dbReference type="InterPro" id="IPR036188">
    <property type="entry name" value="FAD/NAD-bd_sf"/>
</dbReference>
<evidence type="ECO:0008006" key="3">
    <source>
        <dbReference type="Google" id="ProtNLM"/>
    </source>
</evidence>
<evidence type="ECO:0000313" key="1">
    <source>
        <dbReference type="EMBL" id="CEM22779.1"/>
    </source>
</evidence>
<dbReference type="OrthoDB" id="2161133at2759"/>
<dbReference type="PhylomeDB" id="A0A0G4G4C8"/>
<dbReference type="AlphaFoldDB" id="A0A0G4G4C8"/>
<dbReference type="Gene3D" id="3.90.660.10">
    <property type="match status" value="1"/>
</dbReference>
<proteinExistence type="predicted"/>
<sequence>MAAFKHQRVAVIGAGVTGSTIAHQLSRSGLPIAIDVFEMGRGPGGRASTRFTRQLPGVWYNHGAPCFHVCDPAVTAFIESLAGKQCIEEYKGKVMSIDWATKGVRQADTTRASHGSSGDAETCKIYRGVPHMASLCSALLEGDNITKREQTMIVEYCFDKTTQQWRLVDKQAKEYAGYDYLIITSVTNGHPRFQKTFGLPPPLTVAGDRLAAAQVSDAVQRVAAMMGEVKSDPIFSLMVTYPVSDAPPSLPFDCLLIENGMLSKVVQMPLPTPSAGHSPSPSHVSFVAHSTPAFAEEHISVSASSDPDALDRLAKTMADHLKMVLQTVAKEAASKMDMDSPAAVQAHRWGSCFPVGVPDGLRGRGCVGDEKIGVYVAGDFMVAASVEGAMSSALVTSEKVMSQVRAKL</sequence>
<dbReference type="SUPFAM" id="SSF51905">
    <property type="entry name" value="FAD/NAD(P)-binding domain"/>
    <property type="match status" value="1"/>
</dbReference>
<evidence type="ECO:0000313" key="2">
    <source>
        <dbReference type="Proteomes" id="UP000041254"/>
    </source>
</evidence>
<dbReference type="VEuPathDB" id="CryptoDB:Vbra_22658"/>
<gene>
    <name evidence="1" type="ORF">Vbra_22658</name>
</gene>
<protein>
    <recommendedName>
        <fullName evidence="3">Amine oxidase domain-containing protein</fullName>
    </recommendedName>
</protein>
<accession>A0A0G4G4C8</accession>
<dbReference type="PANTHER" id="PTHR16128">
    <property type="entry name" value="FAD/NAD(P)-BINDING OXIDOREDUCTASE FAMILY PROTEIN"/>
    <property type="match status" value="1"/>
</dbReference>